<evidence type="ECO:0000313" key="4">
    <source>
        <dbReference type="EMBL" id="QFG03255.1"/>
    </source>
</evidence>
<dbReference type="EMBL" id="CP042829">
    <property type="protein sequence ID" value="QFG03255.1"/>
    <property type="molecule type" value="Genomic_DNA"/>
</dbReference>
<feature type="transmembrane region" description="Helical" evidence="2">
    <location>
        <begin position="358"/>
        <end position="379"/>
    </location>
</feature>
<feature type="transmembrane region" description="Helical" evidence="2">
    <location>
        <begin position="199"/>
        <end position="226"/>
    </location>
</feature>
<dbReference type="Proteomes" id="UP000326331">
    <property type="component" value="Chromosome"/>
</dbReference>
<keyword evidence="2" id="KW-0472">Membrane</keyword>
<organism evidence="4 5">
    <name type="scientific">Tepidiforma bonchosmolovskayae</name>
    <dbReference type="NCBI Taxonomy" id="2601677"/>
    <lineage>
        <taxon>Bacteria</taxon>
        <taxon>Bacillati</taxon>
        <taxon>Chloroflexota</taxon>
        <taxon>Tepidiformia</taxon>
        <taxon>Tepidiformales</taxon>
        <taxon>Tepidiformaceae</taxon>
        <taxon>Tepidiforma</taxon>
    </lineage>
</organism>
<feature type="transmembrane region" description="Helical" evidence="2">
    <location>
        <begin position="238"/>
        <end position="258"/>
    </location>
</feature>
<evidence type="ECO:0000259" key="3">
    <source>
        <dbReference type="Pfam" id="PF14219"/>
    </source>
</evidence>
<feature type="compositionally biased region" description="Basic and acidic residues" evidence="1">
    <location>
        <begin position="124"/>
        <end position="134"/>
    </location>
</feature>
<feature type="region of interest" description="Disordered" evidence="1">
    <location>
        <begin position="1"/>
        <end position="170"/>
    </location>
</feature>
<gene>
    <name evidence="4" type="ORF">Tbon_08095</name>
</gene>
<protein>
    <submittedName>
        <fullName evidence="4">DUF4328 domain-containing protein</fullName>
    </submittedName>
</protein>
<proteinExistence type="predicted"/>
<evidence type="ECO:0000256" key="1">
    <source>
        <dbReference type="SAM" id="MobiDB-lite"/>
    </source>
</evidence>
<evidence type="ECO:0000256" key="2">
    <source>
        <dbReference type="SAM" id="Phobius"/>
    </source>
</evidence>
<reference evidence="4 5" key="1">
    <citation type="submission" date="2019-10" db="EMBL/GenBank/DDBJ databases">
        <title>Thermopilla bonchosmolovskayae gen. nov., sp. nov., a moderately thermophilic Chloroflexi bacterium from a Chukotka hot spring (Arctic, Russia), representing a novel classis Thermopillaia, which include previously uncultivated lineage OLB14.</title>
        <authorList>
            <person name="Kochetkova T.V."/>
            <person name="Zayulina K.S."/>
            <person name="Zhigarkov V.S."/>
            <person name="Minaev N.V."/>
            <person name="Novikov A."/>
            <person name="Toshchakov S.V."/>
            <person name="Elcheninov A.G."/>
            <person name="Kublanov I.V."/>
        </authorList>
    </citation>
    <scope>NUCLEOTIDE SEQUENCE [LARGE SCALE GENOMIC DNA]</scope>
    <source>
        <strain evidence="4 5">3753O</strain>
    </source>
</reference>
<dbReference type="Pfam" id="PF14219">
    <property type="entry name" value="DUF4328"/>
    <property type="match status" value="1"/>
</dbReference>
<feature type="compositionally biased region" description="Basic and acidic residues" evidence="1">
    <location>
        <begin position="22"/>
        <end position="38"/>
    </location>
</feature>
<feature type="compositionally biased region" description="Basic and acidic residues" evidence="1">
    <location>
        <begin position="73"/>
        <end position="85"/>
    </location>
</feature>
<name>A0ABX6C2L0_9CHLR</name>
<feature type="domain" description="DUF4328" evidence="3">
    <location>
        <begin position="235"/>
        <end position="383"/>
    </location>
</feature>
<dbReference type="InterPro" id="IPR025565">
    <property type="entry name" value="DUF4328"/>
</dbReference>
<keyword evidence="2" id="KW-0812">Transmembrane</keyword>
<feature type="transmembrane region" description="Helical" evidence="2">
    <location>
        <begin position="270"/>
        <end position="292"/>
    </location>
</feature>
<evidence type="ECO:0000313" key="5">
    <source>
        <dbReference type="Proteomes" id="UP000326331"/>
    </source>
</evidence>
<keyword evidence="2" id="KW-1133">Transmembrane helix</keyword>
<keyword evidence="5" id="KW-1185">Reference proteome</keyword>
<sequence>MPTISDEAEPSPNVAVTSSDGTPERDVPPSEKRTERTRSWRPVASSPAEARARTSASKQHRRRDRPPRGRPAPAEDRPRTEEAPHTDANQGASPGPVNQGYAPHPAPGASATGTSPAPAWSPPAEDRPRTEEAPHTGANQSASPGPVNQGYAPHPAPGASATGTSMAPAWSPPARGAAPFGVPLLVSHDGWVYRSASGLATAITVLLVLRVILMGISAILGLAGAAAANGYAVVGSVLVYYLAILLGYPDYILLIVWTRRITGNLRPFQPALELGTGWAVGSWFVPIINLWFPLRIWNQAWRATTPTIAPPIGWQWKGLPVPPTHIIAWITPFIAAIVLALGLTLLESPEDEINVNVGNIFFISIMLDTVAKAVLILVVRNLTARQDAYARYWGAQVGPPAAS</sequence>
<feature type="transmembrane region" description="Helical" evidence="2">
    <location>
        <begin position="326"/>
        <end position="346"/>
    </location>
</feature>
<accession>A0ABX6C2L0</accession>